<feature type="repeat" description="TPR" evidence="2">
    <location>
        <begin position="42"/>
        <end position="75"/>
    </location>
</feature>
<evidence type="ECO:0000313" key="4">
    <source>
        <dbReference type="Proteomes" id="UP001501294"/>
    </source>
</evidence>
<feature type="repeat" description="TPR" evidence="2">
    <location>
        <begin position="110"/>
        <end position="143"/>
    </location>
</feature>
<dbReference type="InterPro" id="IPR026634">
    <property type="entry name" value="TPST-like"/>
</dbReference>
<comment type="caution">
    <text evidence="3">The sequence shown here is derived from an EMBL/GenBank/DDBJ whole genome shotgun (WGS) entry which is preliminary data.</text>
</comment>
<evidence type="ECO:0000256" key="2">
    <source>
        <dbReference type="PROSITE-ProRule" id="PRU00339"/>
    </source>
</evidence>
<dbReference type="EMBL" id="BAABFU010000003">
    <property type="protein sequence ID" value="GAA4354009.1"/>
    <property type="molecule type" value="Genomic_DNA"/>
</dbReference>
<keyword evidence="4" id="KW-1185">Reference proteome</keyword>
<keyword evidence="1" id="KW-0808">Transferase</keyword>
<keyword evidence="2" id="KW-0802">TPR repeat</keyword>
<dbReference type="RefSeq" id="WP_223578834.1">
    <property type="nucleotide sequence ID" value="NZ_BAABFU010000003.1"/>
</dbReference>
<dbReference type="Pfam" id="PF13431">
    <property type="entry name" value="TPR_17"/>
    <property type="match status" value="1"/>
</dbReference>
<dbReference type="Pfam" id="PF13181">
    <property type="entry name" value="TPR_8"/>
    <property type="match status" value="1"/>
</dbReference>
<evidence type="ECO:0000313" key="3">
    <source>
        <dbReference type="EMBL" id="GAA4354009.1"/>
    </source>
</evidence>
<dbReference type="PANTHER" id="PTHR12788:SF10">
    <property type="entry name" value="PROTEIN-TYROSINE SULFOTRANSFERASE"/>
    <property type="match status" value="1"/>
</dbReference>
<dbReference type="PROSITE" id="PS50005">
    <property type="entry name" value="TPR"/>
    <property type="match status" value="2"/>
</dbReference>
<dbReference type="SUPFAM" id="SSF48452">
    <property type="entry name" value="TPR-like"/>
    <property type="match status" value="1"/>
</dbReference>
<dbReference type="Gene3D" id="1.25.40.10">
    <property type="entry name" value="Tetratricopeptide repeat domain"/>
    <property type="match status" value="2"/>
</dbReference>
<organism evidence="3 4">
    <name type="scientific">Kangiella taiwanensis</name>
    <dbReference type="NCBI Taxonomy" id="1079179"/>
    <lineage>
        <taxon>Bacteria</taxon>
        <taxon>Pseudomonadati</taxon>
        <taxon>Pseudomonadota</taxon>
        <taxon>Gammaproteobacteria</taxon>
        <taxon>Kangiellales</taxon>
        <taxon>Kangiellaceae</taxon>
        <taxon>Kangiella</taxon>
    </lineage>
</organism>
<gene>
    <name evidence="3" type="ORF">GCM10023150_23190</name>
</gene>
<evidence type="ECO:0000256" key="1">
    <source>
        <dbReference type="ARBA" id="ARBA00022679"/>
    </source>
</evidence>
<dbReference type="Gene3D" id="3.40.50.300">
    <property type="entry name" value="P-loop containing nucleotide triphosphate hydrolases"/>
    <property type="match status" value="1"/>
</dbReference>
<dbReference type="SMART" id="SM00028">
    <property type="entry name" value="TPR"/>
    <property type="match status" value="2"/>
</dbReference>
<dbReference type="InterPro" id="IPR011990">
    <property type="entry name" value="TPR-like_helical_dom_sf"/>
</dbReference>
<dbReference type="InterPro" id="IPR027417">
    <property type="entry name" value="P-loop_NTPase"/>
</dbReference>
<protein>
    <submittedName>
        <fullName evidence="3">Tetratricopeptide repeat-containing sulfotransferase family protein</fullName>
    </submittedName>
</protein>
<proteinExistence type="predicted"/>
<name>A0ABP8I9F8_9GAMM</name>
<accession>A0ABP8I9F8</accession>
<reference evidence="4" key="1">
    <citation type="journal article" date="2019" name="Int. J. Syst. Evol. Microbiol.">
        <title>The Global Catalogue of Microorganisms (GCM) 10K type strain sequencing project: providing services to taxonomists for standard genome sequencing and annotation.</title>
        <authorList>
            <consortium name="The Broad Institute Genomics Platform"/>
            <consortium name="The Broad Institute Genome Sequencing Center for Infectious Disease"/>
            <person name="Wu L."/>
            <person name="Ma J."/>
        </authorList>
    </citation>
    <scope>NUCLEOTIDE SEQUENCE [LARGE SCALE GENOMIC DNA]</scope>
    <source>
        <strain evidence="4">JCM 17727</strain>
    </source>
</reference>
<dbReference type="SUPFAM" id="SSF52540">
    <property type="entry name" value="P-loop containing nucleoside triphosphate hydrolases"/>
    <property type="match status" value="1"/>
</dbReference>
<dbReference type="PANTHER" id="PTHR12788">
    <property type="entry name" value="PROTEIN-TYROSINE SULFOTRANSFERASE 2"/>
    <property type="match status" value="1"/>
</dbReference>
<dbReference type="InterPro" id="IPR019734">
    <property type="entry name" value="TPR_rpt"/>
</dbReference>
<dbReference type="Pfam" id="PF13469">
    <property type="entry name" value="Sulfotransfer_3"/>
    <property type="match status" value="1"/>
</dbReference>
<dbReference type="Proteomes" id="UP001501294">
    <property type="component" value="Unassembled WGS sequence"/>
</dbReference>
<sequence>MQQTIPKEQELLKKINYFINSNQTQEAWKQCLKLTKKKPKFGDGWLMQSMVATRMSNYKEALSAINKAIALQPKQLNLLLHKVMILEQGGYRKQSITLAQSLDVATFSDIRAIMTLAAFYQRHQLYPQVKQCYEKALKIDPGNQSLLFNLATINLFLGRIDDAESLSTKALQGSDLDFDIHFFRSNLKKQSSDNNHIKELETLNSKSSNDPVKKAKGLYALAKELEDCEEYDKSFTVRSKAAKTYRKSLRYNFREDINFLKTIRATYTRDTITDLLNTQKQVNSSAEPIFIAGLPRSGTTLLERIVGSHSDVYSCGELPHFSRLMSSGIEQLQLSPSLSRSQLVTESVKLNFSKLGQRYLEMSRPVEQQAKHFIDKFPQNSLHIGPIHLALPNAKFLLLERHPLDVCYSVYKQLFTEAFQFSYDFDELAEYYFEHQKLVKHWQSILSESVKTVKYEDLVSDLESTAVDVIRFCQLDWQEDCLNFHKNTQASTTASASQVRQKVYSSSIGMWKNYHKQLEPLIQKLESLGCLEGWEY</sequence>